<dbReference type="InterPro" id="IPR036259">
    <property type="entry name" value="MFS_trans_sf"/>
</dbReference>
<accession>A0A8K0VUV6</accession>
<dbReference type="PANTHER" id="PTHR23502:SF2">
    <property type="entry name" value="TRANSPORTER, PUTATIVE (AFU_ORTHOLOGUE AFUA_2G08910)-RELATED"/>
    <property type="match status" value="1"/>
</dbReference>
<organism evidence="7 8">
    <name type="scientific">Paraphoma chrysanthemicola</name>
    <dbReference type="NCBI Taxonomy" id="798071"/>
    <lineage>
        <taxon>Eukaryota</taxon>
        <taxon>Fungi</taxon>
        <taxon>Dikarya</taxon>
        <taxon>Ascomycota</taxon>
        <taxon>Pezizomycotina</taxon>
        <taxon>Dothideomycetes</taxon>
        <taxon>Pleosporomycetidae</taxon>
        <taxon>Pleosporales</taxon>
        <taxon>Pleosporineae</taxon>
        <taxon>Phaeosphaeriaceae</taxon>
        <taxon>Paraphoma</taxon>
    </lineage>
</organism>
<reference evidence="7" key="1">
    <citation type="journal article" date="2021" name="Nat. Commun.">
        <title>Genetic determinants of endophytism in the Arabidopsis root mycobiome.</title>
        <authorList>
            <person name="Mesny F."/>
            <person name="Miyauchi S."/>
            <person name="Thiergart T."/>
            <person name="Pickel B."/>
            <person name="Atanasova L."/>
            <person name="Karlsson M."/>
            <person name="Huettel B."/>
            <person name="Barry K.W."/>
            <person name="Haridas S."/>
            <person name="Chen C."/>
            <person name="Bauer D."/>
            <person name="Andreopoulos W."/>
            <person name="Pangilinan J."/>
            <person name="LaButti K."/>
            <person name="Riley R."/>
            <person name="Lipzen A."/>
            <person name="Clum A."/>
            <person name="Drula E."/>
            <person name="Henrissat B."/>
            <person name="Kohler A."/>
            <person name="Grigoriev I.V."/>
            <person name="Martin F.M."/>
            <person name="Hacquard S."/>
        </authorList>
    </citation>
    <scope>NUCLEOTIDE SEQUENCE</scope>
    <source>
        <strain evidence="7">MPI-SDFR-AT-0120</strain>
    </source>
</reference>
<feature type="domain" description="Major facilitator superfamily (MFS) profile" evidence="6">
    <location>
        <begin position="152"/>
        <end position="575"/>
    </location>
</feature>
<feature type="transmembrane region" description="Helical" evidence="5">
    <location>
        <begin position="416"/>
        <end position="437"/>
    </location>
</feature>
<gene>
    <name evidence="7" type="ORF">FB567DRAFT_535685</name>
</gene>
<evidence type="ECO:0000256" key="4">
    <source>
        <dbReference type="ARBA" id="ARBA00023136"/>
    </source>
</evidence>
<dbReference type="SUPFAM" id="SSF103473">
    <property type="entry name" value="MFS general substrate transporter"/>
    <property type="match status" value="1"/>
</dbReference>
<evidence type="ECO:0000313" key="7">
    <source>
        <dbReference type="EMBL" id="KAH7076189.1"/>
    </source>
</evidence>
<feature type="transmembrane region" description="Helical" evidence="5">
    <location>
        <begin position="376"/>
        <end position="396"/>
    </location>
</feature>
<dbReference type="Proteomes" id="UP000813461">
    <property type="component" value="Unassembled WGS sequence"/>
</dbReference>
<feature type="transmembrane region" description="Helical" evidence="5">
    <location>
        <begin position="151"/>
        <end position="173"/>
    </location>
</feature>
<feature type="transmembrane region" description="Helical" evidence="5">
    <location>
        <begin position="306"/>
        <end position="325"/>
    </location>
</feature>
<comment type="subcellular location">
    <subcellularLocation>
        <location evidence="1">Membrane</location>
        <topology evidence="1">Multi-pass membrane protein</topology>
    </subcellularLocation>
</comment>
<dbReference type="PANTHER" id="PTHR23502">
    <property type="entry name" value="MAJOR FACILITATOR SUPERFAMILY"/>
    <property type="match status" value="1"/>
</dbReference>
<dbReference type="InterPro" id="IPR011701">
    <property type="entry name" value="MFS"/>
</dbReference>
<proteinExistence type="predicted"/>
<dbReference type="Pfam" id="PF07690">
    <property type="entry name" value="MFS_1"/>
    <property type="match status" value="1"/>
</dbReference>
<dbReference type="GO" id="GO:0022857">
    <property type="term" value="F:transmembrane transporter activity"/>
    <property type="evidence" value="ECO:0007669"/>
    <property type="project" value="InterPro"/>
</dbReference>
<feature type="transmembrane region" description="Helical" evidence="5">
    <location>
        <begin position="491"/>
        <end position="514"/>
    </location>
</feature>
<keyword evidence="8" id="KW-1185">Reference proteome</keyword>
<evidence type="ECO:0000256" key="3">
    <source>
        <dbReference type="ARBA" id="ARBA00022989"/>
    </source>
</evidence>
<keyword evidence="4 5" id="KW-0472">Membrane</keyword>
<dbReference type="OrthoDB" id="2585655at2759"/>
<name>A0A8K0VUV6_9PLEO</name>
<dbReference type="EMBL" id="JAGMVJ010000019">
    <property type="protein sequence ID" value="KAH7076189.1"/>
    <property type="molecule type" value="Genomic_DNA"/>
</dbReference>
<dbReference type="PROSITE" id="PS50850">
    <property type="entry name" value="MFS"/>
    <property type="match status" value="1"/>
</dbReference>
<keyword evidence="3 5" id="KW-1133">Transmembrane helix</keyword>
<dbReference type="GO" id="GO:0005886">
    <property type="term" value="C:plasma membrane"/>
    <property type="evidence" value="ECO:0007669"/>
    <property type="project" value="TreeGrafter"/>
</dbReference>
<feature type="transmembrane region" description="Helical" evidence="5">
    <location>
        <begin position="458"/>
        <end position="479"/>
    </location>
</feature>
<protein>
    <submittedName>
        <fullName evidence="7">Major facilitator superfamily domain-containing protein</fullName>
    </submittedName>
</protein>
<feature type="transmembrane region" description="Helical" evidence="5">
    <location>
        <begin position="526"/>
        <end position="545"/>
    </location>
</feature>
<evidence type="ECO:0000259" key="6">
    <source>
        <dbReference type="PROSITE" id="PS50850"/>
    </source>
</evidence>
<dbReference type="InterPro" id="IPR020846">
    <property type="entry name" value="MFS_dom"/>
</dbReference>
<feature type="transmembrane region" description="Helical" evidence="5">
    <location>
        <begin position="557"/>
        <end position="578"/>
    </location>
</feature>
<evidence type="ECO:0000256" key="1">
    <source>
        <dbReference type="ARBA" id="ARBA00004141"/>
    </source>
</evidence>
<evidence type="ECO:0000313" key="8">
    <source>
        <dbReference type="Proteomes" id="UP000813461"/>
    </source>
</evidence>
<feature type="transmembrane region" description="Helical" evidence="5">
    <location>
        <begin position="279"/>
        <end position="300"/>
    </location>
</feature>
<comment type="caution">
    <text evidence="7">The sequence shown here is derived from an EMBL/GenBank/DDBJ whole genome shotgun (WGS) entry which is preliminary data.</text>
</comment>
<keyword evidence="2 5" id="KW-0812">Transmembrane</keyword>
<dbReference type="AlphaFoldDB" id="A0A8K0VUV6"/>
<sequence>MLTLGFAAPSPDLVNGTKFRGLRSGPPGKTFIRGRAGLLTLVQKGALPASRYDLLFLQLLRFFQSSGEALASKFYNKMAKDKEISNEGLQHNEDLEYSATHGTYLDKEEASHLSEEHRQYLIQRHGTLDIDPLPTMSDADPYNWPTWKKTLNLVFVAFHACMCAFCASAIIPAYETIAEDLDISLQRASYLTSLQIAILGGGPLFWRPLSTRYGRRPIFIISLTGSLAFNIGCAKSQTYAAMAACRALQAFFISPPNAIGSAVVVETFFKKERARYMGVWTVMITVGIPLAPLICGFITTHAGYRWIYWVLAIINGVQLILYGLFGPETRFIRHGEVKHATTGWAAWKEQYLKFRRIDPTPINAIEFVSPLRLAKYPCIMVPACAYAMVFLFGSVMSTVEIPQLFAQKFHFNAQQLGLQFLGLIIGSIIGEQIGGHSSDVWMRSRAKRIAPRKPAPEFRLWLSYFGILLTICGMVVFLVRIEQAPEGHWNVTPIIGAGIAAAGNQIVTTVLITYAVDCYPDEAGSIGVFITFVRQTWGFIGPFWFPDMFASVGVANSAGIVVALLVGVSLVPVAVTHWRGHRMRGEMSGRM</sequence>
<dbReference type="FunFam" id="1.20.1250.20:FF:000318">
    <property type="entry name" value="MFS multidrug transporter, putative"/>
    <property type="match status" value="1"/>
</dbReference>
<dbReference type="Gene3D" id="1.20.1250.20">
    <property type="entry name" value="MFS general substrate transporter like domains"/>
    <property type="match status" value="1"/>
</dbReference>
<evidence type="ECO:0000256" key="5">
    <source>
        <dbReference type="SAM" id="Phobius"/>
    </source>
</evidence>
<evidence type="ECO:0000256" key="2">
    <source>
        <dbReference type="ARBA" id="ARBA00022692"/>
    </source>
</evidence>
<feature type="transmembrane region" description="Helical" evidence="5">
    <location>
        <begin position="188"/>
        <end position="206"/>
    </location>
</feature>